<evidence type="ECO:0000256" key="1">
    <source>
        <dbReference type="ARBA" id="ARBA00022598"/>
    </source>
</evidence>
<evidence type="ECO:0000313" key="6">
    <source>
        <dbReference type="EMBL" id="ELS54485.1"/>
    </source>
</evidence>
<dbReference type="Pfam" id="PF18130">
    <property type="entry name" value="ATPgrasp_N"/>
    <property type="match status" value="1"/>
</dbReference>
<dbReference type="InterPro" id="IPR011761">
    <property type="entry name" value="ATP-grasp"/>
</dbReference>
<reference evidence="6 7" key="1">
    <citation type="journal article" date="2013" name="Genome Announc.">
        <title>Draft Genome Sequence of Streptomyces viridochromogenes Strain Tu57, Producer of Avilamycin.</title>
        <authorList>
            <person name="Gruning B.A."/>
            <person name="Erxleben A."/>
            <person name="Hahnlein A."/>
            <person name="Gunther S."/>
        </authorList>
    </citation>
    <scope>NUCLEOTIDE SEQUENCE [LARGE SCALE GENOMIC DNA]</scope>
    <source>
        <strain evidence="6 7">Tue57</strain>
    </source>
</reference>
<dbReference type="PATRIC" id="fig|1160705.3.peg.4495"/>
<comment type="caution">
    <text evidence="6">The sequence shown here is derived from an EMBL/GenBank/DDBJ whole genome shotgun (WGS) entry which is preliminary data.</text>
</comment>
<sequence>MRKVLIIEVLGTAGEDLLDAAQELGVEAIVATHEDVYEDYSPEVKAKISEVVFTDFSDQDKALEQLTEFAREAGVNGVVACWEFLSPVVTRLAAALGLPGHRVDLADACRNKRLMAEVFGEAGVPAPRTLTAHSLAEAEATIRDSGLEYPVVVKPAENAGSVGVSVVHSAAELQEAFESAGAWPVEFPHGIPLDTTVLIQEYLGGKEFSVESAVHRGTIHHLAVTEKFTTDDAARAETGHTVPAALAPAAREAVLDTVEKALKALGFTDGIAHLELKLLPEGVAKVIEVGARPPGDHIMKLVRHALGVSEPRAYLQIALGDTPDLTPTRDGAAAIRFFTPPRAGVFKGLQGLPEDPAVIETVLYREPGDELKDARDNLARVGQVILRADSAEEVNRLADALLTAVTVEVE</sequence>
<dbReference type="Proteomes" id="UP000011205">
    <property type="component" value="Unassembled WGS sequence"/>
</dbReference>
<dbReference type="EMBL" id="AMLP01000134">
    <property type="protein sequence ID" value="ELS54485.1"/>
    <property type="molecule type" value="Genomic_DNA"/>
</dbReference>
<dbReference type="GO" id="GO:0046872">
    <property type="term" value="F:metal ion binding"/>
    <property type="evidence" value="ECO:0007669"/>
    <property type="project" value="InterPro"/>
</dbReference>
<keyword evidence="1" id="KW-0436">Ligase</keyword>
<dbReference type="SUPFAM" id="SSF56059">
    <property type="entry name" value="Glutathione synthetase ATP-binding domain-like"/>
    <property type="match status" value="1"/>
</dbReference>
<dbReference type="GO" id="GO:0016874">
    <property type="term" value="F:ligase activity"/>
    <property type="evidence" value="ECO:0007669"/>
    <property type="project" value="UniProtKB-KW"/>
</dbReference>
<dbReference type="Pfam" id="PF18603">
    <property type="entry name" value="LAL_C2"/>
    <property type="match status" value="1"/>
</dbReference>
<keyword evidence="3 4" id="KW-0067">ATP-binding</keyword>
<dbReference type="Pfam" id="PF13535">
    <property type="entry name" value="ATP-grasp_4"/>
    <property type="match status" value="1"/>
</dbReference>
<proteinExistence type="predicted"/>
<evidence type="ECO:0000256" key="4">
    <source>
        <dbReference type="PROSITE-ProRule" id="PRU00409"/>
    </source>
</evidence>
<gene>
    <name evidence="6" type="ORF">STVIR_4544</name>
</gene>
<dbReference type="AlphaFoldDB" id="L8PDI2"/>
<dbReference type="InterPro" id="IPR052032">
    <property type="entry name" value="ATP-dep_AA_Ligase"/>
</dbReference>
<dbReference type="PANTHER" id="PTHR43585">
    <property type="entry name" value="FUMIPYRROLE BIOSYNTHESIS PROTEIN C"/>
    <property type="match status" value="1"/>
</dbReference>
<protein>
    <submittedName>
        <fullName evidence="6">Putative Carboxylase</fullName>
    </submittedName>
</protein>
<dbReference type="InterPro" id="IPR040570">
    <property type="entry name" value="LAL_C2"/>
</dbReference>
<dbReference type="Gene3D" id="3.30.470.20">
    <property type="entry name" value="ATP-grasp fold, B domain"/>
    <property type="match status" value="1"/>
</dbReference>
<dbReference type="RefSeq" id="WP_003999895.1">
    <property type="nucleotide sequence ID" value="NZ_AMLP01000134.1"/>
</dbReference>
<accession>L8PDI2</accession>
<dbReference type="PANTHER" id="PTHR43585:SF2">
    <property type="entry name" value="ATP-GRASP ENZYME FSQD"/>
    <property type="match status" value="1"/>
</dbReference>
<evidence type="ECO:0000256" key="3">
    <source>
        <dbReference type="ARBA" id="ARBA00022840"/>
    </source>
</evidence>
<dbReference type="PROSITE" id="PS50975">
    <property type="entry name" value="ATP_GRASP"/>
    <property type="match status" value="1"/>
</dbReference>
<dbReference type="GO" id="GO:0005524">
    <property type="term" value="F:ATP binding"/>
    <property type="evidence" value="ECO:0007669"/>
    <property type="project" value="UniProtKB-UniRule"/>
</dbReference>
<dbReference type="Gene3D" id="3.40.50.20">
    <property type="match status" value="1"/>
</dbReference>
<evidence type="ECO:0000313" key="7">
    <source>
        <dbReference type="Proteomes" id="UP000011205"/>
    </source>
</evidence>
<dbReference type="InterPro" id="IPR041472">
    <property type="entry name" value="BL00235/CARNS1_N"/>
</dbReference>
<evidence type="ECO:0000259" key="5">
    <source>
        <dbReference type="PROSITE" id="PS50975"/>
    </source>
</evidence>
<name>L8PDI2_STRVR</name>
<organism evidence="6 7">
    <name type="scientific">Streptomyces viridochromogenes Tue57</name>
    <dbReference type="NCBI Taxonomy" id="1160705"/>
    <lineage>
        <taxon>Bacteria</taxon>
        <taxon>Bacillati</taxon>
        <taxon>Actinomycetota</taxon>
        <taxon>Actinomycetes</taxon>
        <taxon>Kitasatosporales</taxon>
        <taxon>Streptomycetaceae</taxon>
        <taxon>Streptomyces</taxon>
    </lineage>
</organism>
<keyword evidence="2 4" id="KW-0547">Nucleotide-binding</keyword>
<evidence type="ECO:0000256" key="2">
    <source>
        <dbReference type="ARBA" id="ARBA00022741"/>
    </source>
</evidence>
<feature type="domain" description="ATP-grasp" evidence="5">
    <location>
        <begin position="116"/>
        <end position="319"/>
    </location>
</feature>